<dbReference type="Proteomes" id="UP000054359">
    <property type="component" value="Unassembled WGS sequence"/>
</dbReference>
<evidence type="ECO:0000313" key="4">
    <source>
        <dbReference type="EMBL" id="KFM69482.1"/>
    </source>
</evidence>
<dbReference type="PANTHER" id="PTHR19303:SF16">
    <property type="entry name" value="JERKY PROTEIN HOMOLOG-LIKE"/>
    <property type="match status" value="1"/>
</dbReference>
<feature type="non-terminal residue" evidence="4">
    <location>
        <position position="119"/>
    </location>
</feature>
<gene>
    <name evidence="4" type="ORF">X975_13563</name>
</gene>
<dbReference type="Pfam" id="PF03221">
    <property type="entry name" value="HTH_Tnp_Tc5"/>
    <property type="match status" value="1"/>
</dbReference>
<dbReference type="OMA" id="GCQYSED"/>
<keyword evidence="5" id="KW-1185">Reference proteome</keyword>
<protein>
    <submittedName>
        <fullName evidence="4">Jerky protein-like protein</fullName>
    </submittedName>
</protein>
<accession>A0A087TWJ3</accession>
<dbReference type="AlphaFoldDB" id="A0A087TWJ3"/>
<dbReference type="GO" id="GO:0003677">
    <property type="term" value="F:DNA binding"/>
    <property type="evidence" value="ECO:0007669"/>
    <property type="project" value="UniProtKB-KW"/>
</dbReference>
<dbReference type="InterPro" id="IPR009057">
    <property type="entry name" value="Homeodomain-like_sf"/>
</dbReference>
<dbReference type="EMBL" id="KK117081">
    <property type="protein sequence ID" value="KFM69482.1"/>
    <property type="molecule type" value="Genomic_DNA"/>
</dbReference>
<dbReference type="STRING" id="407821.A0A087TWJ3"/>
<reference evidence="4 5" key="1">
    <citation type="submission" date="2013-11" db="EMBL/GenBank/DDBJ databases">
        <title>Genome sequencing of Stegodyphus mimosarum.</title>
        <authorList>
            <person name="Bechsgaard J."/>
        </authorList>
    </citation>
    <scope>NUCLEOTIDE SEQUENCE [LARGE SCALE GENOMIC DNA]</scope>
</reference>
<dbReference type="InterPro" id="IPR050863">
    <property type="entry name" value="CenT-Element_Derived"/>
</dbReference>
<dbReference type="Gene3D" id="1.10.10.60">
    <property type="entry name" value="Homeodomain-like"/>
    <property type="match status" value="1"/>
</dbReference>
<name>A0A087TWJ3_STEMI</name>
<dbReference type="SMART" id="SM00674">
    <property type="entry name" value="CENPB"/>
    <property type="match status" value="1"/>
</dbReference>
<dbReference type="OrthoDB" id="6426109at2759"/>
<dbReference type="SUPFAM" id="SSF46689">
    <property type="entry name" value="Homeodomain-like"/>
    <property type="match status" value="1"/>
</dbReference>
<dbReference type="InterPro" id="IPR006600">
    <property type="entry name" value="HTH_CenpB_DNA-bd_dom"/>
</dbReference>
<dbReference type="GO" id="GO:0005634">
    <property type="term" value="C:nucleus"/>
    <property type="evidence" value="ECO:0007669"/>
    <property type="project" value="UniProtKB-SubCell"/>
</dbReference>
<sequence>MNNRKIIRYAKNDDLDKVMIEWFRQHRSKGVPLTSPMLMVQAKIFLEEMNLKTKCTYSTGWLTKFKNRHGVRQLKISGQRASAAELFADEFIELNNSEKLSPEQIYNADETDLFWQYVL</sequence>
<evidence type="ECO:0000256" key="2">
    <source>
        <dbReference type="ARBA" id="ARBA00023125"/>
    </source>
</evidence>
<evidence type="ECO:0000259" key="3">
    <source>
        <dbReference type="PROSITE" id="PS51253"/>
    </source>
</evidence>
<comment type="subcellular location">
    <subcellularLocation>
        <location evidence="1">Nucleus</location>
    </subcellularLocation>
</comment>
<proteinExistence type="predicted"/>
<evidence type="ECO:0000313" key="5">
    <source>
        <dbReference type="Proteomes" id="UP000054359"/>
    </source>
</evidence>
<dbReference type="PROSITE" id="PS51253">
    <property type="entry name" value="HTH_CENPB"/>
    <property type="match status" value="1"/>
</dbReference>
<evidence type="ECO:0000256" key="1">
    <source>
        <dbReference type="ARBA" id="ARBA00004123"/>
    </source>
</evidence>
<organism evidence="4 5">
    <name type="scientific">Stegodyphus mimosarum</name>
    <name type="common">African social velvet spider</name>
    <dbReference type="NCBI Taxonomy" id="407821"/>
    <lineage>
        <taxon>Eukaryota</taxon>
        <taxon>Metazoa</taxon>
        <taxon>Ecdysozoa</taxon>
        <taxon>Arthropoda</taxon>
        <taxon>Chelicerata</taxon>
        <taxon>Arachnida</taxon>
        <taxon>Araneae</taxon>
        <taxon>Araneomorphae</taxon>
        <taxon>Entelegynae</taxon>
        <taxon>Eresoidea</taxon>
        <taxon>Eresidae</taxon>
        <taxon>Stegodyphus</taxon>
    </lineage>
</organism>
<keyword evidence="2" id="KW-0238">DNA-binding</keyword>
<feature type="domain" description="HTH CENPB-type" evidence="3">
    <location>
        <begin position="3"/>
        <end position="75"/>
    </location>
</feature>
<dbReference type="PANTHER" id="PTHR19303">
    <property type="entry name" value="TRANSPOSON"/>
    <property type="match status" value="1"/>
</dbReference>